<evidence type="ECO:0000256" key="5">
    <source>
        <dbReference type="ARBA" id="ARBA00023237"/>
    </source>
</evidence>
<protein>
    <recommendedName>
        <fullName evidence="10">RagB/SusD family nutrient uptake outer membrane protein</fullName>
    </recommendedName>
</protein>
<proteinExistence type="inferred from homology"/>
<dbReference type="CDD" id="cd08977">
    <property type="entry name" value="SusD"/>
    <property type="match status" value="1"/>
</dbReference>
<evidence type="ECO:0000313" key="8">
    <source>
        <dbReference type="EMBL" id="GGF39104.1"/>
    </source>
</evidence>
<evidence type="ECO:0000256" key="3">
    <source>
        <dbReference type="ARBA" id="ARBA00022729"/>
    </source>
</evidence>
<dbReference type="Proteomes" id="UP000647339">
    <property type="component" value="Unassembled WGS sequence"/>
</dbReference>
<keyword evidence="4" id="KW-0472">Membrane</keyword>
<dbReference type="Pfam" id="PF14322">
    <property type="entry name" value="SusD-like_3"/>
    <property type="match status" value="1"/>
</dbReference>
<evidence type="ECO:0000256" key="4">
    <source>
        <dbReference type="ARBA" id="ARBA00023136"/>
    </source>
</evidence>
<reference evidence="9" key="1">
    <citation type="journal article" date="2019" name="Int. J. Syst. Evol. Microbiol.">
        <title>The Global Catalogue of Microorganisms (GCM) 10K type strain sequencing project: providing services to taxonomists for standard genome sequencing and annotation.</title>
        <authorList>
            <consortium name="The Broad Institute Genomics Platform"/>
            <consortium name="The Broad Institute Genome Sequencing Center for Infectious Disease"/>
            <person name="Wu L."/>
            <person name="Ma J."/>
        </authorList>
    </citation>
    <scope>NUCLEOTIDE SEQUENCE [LARGE SCALE GENOMIC DNA]</scope>
    <source>
        <strain evidence="9">CGMCC 1.15407</strain>
    </source>
</reference>
<evidence type="ECO:0008006" key="10">
    <source>
        <dbReference type="Google" id="ProtNLM"/>
    </source>
</evidence>
<gene>
    <name evidence="8" type="ORF">GCM10011339_29580</name>
</gene>
<dbReference type="Pfam" id="PF07980">
    <property type="entry name" value="SusD_RagB"/>
    <property type="match status" value="1"/>
</dbReference>
<evidence type="ECO:0000256" key="1">
    <source>
        <dbReference type="ARBA" id="ARBA00004442"/>
    </source>
</evidence>
<feature type="domain" description="RagB/SusD" evidence="6">
    <location>
        <begin position="318"/>
        <end position="531"/>
    </location>
</feature>
<keyword evidence="5" id="KW-0998">Cell outer membrane</keyword>
<dbReference type="InterPro" id="IPR011990">
    <property type="entry name" value="TPR-like_helical_dom_sf"/>
</dbReference>
<organism evidence="8 9">
    <name type="scientific">Echinicola rosea</name>
    <dbReference type="NCBI Taxonomy" id="1807691"/>
    <lineage>
        <taxon>Bacteria</taxon>
        <taxon>Pseudomonadati</taxon>
        <taxon>Bacteroidota</taxon>
        <taxon>Cytophagia</taxon>
        <taxon>Cytophagales</taxon>
        <taxon>Cyclobacteriaceae</taxon>
        <taxon>Echinicola</taxon>
    </lineage>
</organism>
<keyword evidence="9" id="KW-1185">Reference proteome</keyword>
<evidence type="ECO:0000256" key="2">
    <source>
        <dbReference type="ARBA" id="ARBA00006275"/>
    </source>
</evidence>
<keyword evidence="3" id="KW-0732">Signal</keyword>
<evidence type="ECO:0000313" key="9">
    <source>
        <dbReference type="Proteomes" id="UP000647339"/>
    </source>
</evidence>
<evidence type="ECO:0000259" key="7">
    <source>
        <dbReference type="Pfam" id="PF14322"/>
    </source>
</evidence>
<sequence length="533" mass="59781">MKFTYKTFQYILTAGILSTGLYSCLDLDEEVYSEVVASNFQPTEKDIPSIIAPVYGSFRGLMMGWQGYLDTQEESADCIITPARPNGWYDGGTYLRMHQHNWTSLQWQPTNIWQSAYRSITTANRVISQIDEGEIPITDGREAVIAELRATRAFAYYLLLDNHGNVPIVTDFKDVSLPEQKSRQEVYDFVVSELQEAMPLLSEDANSTYGQLNKWGVQTLLAKIYLNAEVYTGNPEWEKCIAACDAVINGNGGYELDDNYSDVFNWENHTSPEIIFAVPYDEIYGTGNIVHMKTLDPLSRFVYDMQAGPWGGNCAVPQFIDTYDPEDGRLDDTWIMGPQYSASTGEMVIDYQKEVPSMDGTASNDGFRIGKYAIKQGATGALDNDYPMFRYADVLLMKAEALLRTGSADEAANLVTQVRERAFRDTDPSKAQVTGTELMQGSSYTYGIQNEDGSVEGTGGADIPYGRLLDELGWEFAAEAHRRQDLIRFGVFQTKSWFNHSPHSQAETRTIFPIPNDEINKNPNLTQNPGYAN</sequence>
<accession>A0ABQ1V4X6</accession>
<dbReference type="PROSITE" id="PS51257">
    <property type="entry name" value="PROKAR_LIPOPROTEIN"/>
    <property type="match status" value="1"/>
</dbReference>
<evidence type="ECO:0000259" key="6">
    <source>
        <dbReference type="Pfam" id="PF07980"/>
    </source>
</evidence>
<dbReference type="SUPFAM" id="SSF48452">
    <property type="entry name" value="TPR-like"/>
    <property type="match status" value="1"/>
</dbReference>
<dbReference type="EMBL" id="BMIU01000015">
    <property type="protein sequence ID" value="GGF39104.1"/>
    <property type="molecule type" value="Genomic_DNA"/>
</dbReference>
<name>A0ABQ1V4X6_9BACT</name>
<feature type="domain" description="SusD-like N-terminal" evidence="7">
    <location>
        <begin position="86"/>
        <end position="226"/>
    </location>
</feature>
<comment type="subcellular location">
    <subcellularLocation>
        <location evidence="1">Cell outer membrane</location>
    </subcellularLocation>
</comment>
<comment type="caution">
    <text evidence="8">The sequence shown here is derived from an EMBL/GenBank/DDBJ whole genome shotgun (WGS) entry which is preliminary data.</text>
</comment>
<dbReference type="Gene3D" id="1.25.40.390">
    <property type="match status" value="1"/>
</dbReference>
<dbReference type="RefSeq" id="WP_188834929.1">
    <property type="nucleotide sequence ID" value="NZ_BMIU01000015.1"/>
</dbReference>
<dbReference type="InterPro" id="IPR033985">
    <property type="entry name" value="SusD-like_N"/>
</dbReference>
<dbReference type="InterPro" id="IPR012944">
    <property type="entry name" value="SusD_RagB_dom"/>
</dbReference>
<comment type="similarity">
    <text evidence="2">Belongs to the SusD family.</text>
</comment>